<feature type="signal peptide" evidence="3">
    <location>
        <begin position="1"/>
        <end position="18"/>
    </location>
</feature>
<reference evidence="5" key="1">
    <citation type="submission" date="2021-01" db="EMBL/GenBank/DDBJ databases">
        <authorList>
            <person name="Corre E."/>
            <person name="Pelletier E."/>
            <person name="Niang G."/>
            <person name="Scheremetjew M."/>
            <person name="Finn R."/>
            <person name="Kale V."/>
            <person name="Holt S."/>
            <person name="Cochrane G."/>
            <person name="Meng A."/>
            <person name="Brown T."/>
            <person name="Cohen L."/>
        </authorList>
    </citation>
    <scope>NUCLEOTIDE SEQUENCE</scope>
    <source>
        <strain evidence="5">GSBS06</strain>
    </source>
</reference>
<dbReference type="AlphaFoldDB" id="A0A7S3LJL7"/>
<dbReference type="SUPFAM" id="SSF50985">
    <property type="entry name" value="RCC1/BLIP-II"/>
    <property type="match status" value="1"/>
</dbReference>
<name>A0A7S3LJL7_9STRA</name>
<feature type="chain" id="PRO_5031395249" description="RCC1-like domain-containing protein" evidence="3">
    <location>
        <begin position="19"/>
        <end position="437"/>
    </location>
</feature>
<accession>A0A7S3LJL7</accession>
<evidence type="ECO:0000256" key="1">
    <source>
        <dbReference type="ARBA" id="ARBA00022737"/>
    </source>
</evidence>
<dbReference type="PANTHER" id="PTHR22870:SF360">
    <property type="entry name" value="ULTRAVIOLET-B RECEPTOR UVR8"/>
    <property type="match status" value="1"/>
</dbReference>
<dbReference type="PROSITE" id="PS50012">
    <property type="entry name" value="RCC1_3"/>
    <property type="match status" value="5"/>
</dbReference>
<dbReference type="Gene3D" id="2.130.10.30">
    <property type="entry name" value="Regulator of chromosome condensation 1/beta-lactamase-inhibitor protein II"/>
    <property type="match status" value="3"/>
</dbReference>
<dbReference type="InterPro" id="IPR009091">
    <property type="entry name" value="RCC1/BLIP-II"/>
</dbReference>
<feature type="repeat" description="RCC1" evidence="2">
    <location>
        <begin position="123"/>
        <end position="186"/>
    </location>
</feature>
<gene>
    <name evidence="5" type="ORF">ASTO00021_LOCUS2508</name>
</gene>
<dbReference type="InterPro" id="IPR058923">
    <property type="entry name" value="RCC1-like_dom"/>
</dbReference>
<dbReference type="EMBL" id="HBIN01003625">
    <property type="protein sequence ID" value="CAE0432179.1"/>
    <property type="molecule type" value="Transcribed_RNA"/>
</dbReference>
<feature type="repeat" description="RCC1" evidence="2">
    <location>
        <begin position="242"/>
        <end position="292"/>
    </location>
</feature>
<feature type="repeat" description="RCC1" evidence="2">
    <location>
        <begin position="348"/>
        <end position="397"/>
    </location>
</feature>
<evidence type="ECO:0000259" key="4">
    <source>
        <dbReference type="Pfam" id="PF25390"/>
    </source>
</evidence>
<keyword evidence="3" id="KW-0732">Signal</keyword>
<proteinExistence type="predicted"/>
<organism evidence="5">
    <name type="scientific">Aplanochytrium stocchinoi</name>
    <dbReference type="NCBI Taxonomy" id="215587"/>
    <lineage>
        <taxon>Eukaryota</taxon>
        <taxon>Sar</taxon>
        <taxon>Stramenopiles</taxon>
        <taxon>Bigyra</taxon>
        <taxon>Labyrinthulomycetes</taxon>
        <taxon>Thraustochytrida</taxon>
        <taxon>Thraustochytriidae</taxon>
        <taxon>Aplanochytrium</taxon>
    </lineage>
</organism>
<dbReference type="PANTHER" id="PTHR22870">
    <property type="entry name" value="REGULATOR OF CHROMOSOME CONDENSATION"/>
    <property type="match status" value="1"/>
</dbReference>
<dbReference type="InterPro" id="IPR051210">
    <property type="entry name" value="Ub_ligase/GEF_domain"/>
</dbReference>
<protein>
    <recommendedName>
        <fullName evidence="4">RCC1-like domain-containing protein</fullName>
    </recommendedName>
</protein>
<dbReference type="PRINTS" id="PR00633">
    <property type="entry name" value="RCCNDNSATION"/>
</dbReference>
<evidence type="ECO:0000313" key="5">
    <source>
        <dbReference type="EMBL" id="CAE0432179.1"/>
    </source>
</evidence>
<sequence length="437" mass="46703">MTWFKLFGLLILLEIVCVKPGLIRNQHPLDAVSITSGAYHSCVLLEPTKALKCFGDNFSGQLGLGLDPGTRDSPTSNQVIGNEPDQLGNNLAFVKLSARVHSIIQVDAGGYHTCALLDIDGTGRVKCWGSNNRIWRQLGLGNSAPTRIGRHINDMGDSLDFVNLGHTARVVQISAGYAHTCILFDDSNVKCWGWNNYGQLGSGDRQNIGDPSSSNPIDFGLGNMPLQVSAGKTHTCATLNTGSVMCWGSNDCGQVSFDHAGLHLLPVAAPLDGSRATHVSAGGSHTCVLVDNGKLKCWGDNMYGQLGCDHNHSMHEAGVDTWISFPQQEIVKQVVTGEYHTCAISSGGQVYCWGRNDEGQLGTGDTVSRNRPTLVMIDATVTQISVGVKHTCVLLQDKSVKCWGGNRNGQLATGYHEGSLSPALVEAIDFGTQVSSN</sequence>
<feature type="repeat" description="RCC1" evidence="2">
    <location>
        <begin position="293"/>
        <end position="347"/>
    </location>
</feature>
<keyword evidence="1" id="KW-0677">Repeat</keyword>
<dbReference type="InterPro" id="IPR000408">
    <property type="entry name" value="Reg_chr_condens"/>
</dbReference>
<feature type="domain" description="RCC1-like" evidence="4">
    <location>
        <begin position="137"/>
        <end position="432"/>
    </location>
</feature>
<dbReference type="Pfam" id="PF13540">
    <property type="entry name" value="RCC1_2"/>
    <property type="match status" value="2"/>
</dbReference>
<dbReference type="Pfam" id="PF25390">
    <property type="entry name" value="WD40_RLD"/>
    <property type="match status" value="1"/>
</dbReference>
<evidence type="ECO:0000256" key="3">
    <source>
        <dbReference type="SAM" id="SignalP"/>
    </source>
</evidence>
<evidence type="ECO:0000256" key="2">
    <source>
        <dbReference type="PROSITE-ProRule" id="PRU00235"/>
    </source>
</evidence>
<feature type="repeat" description="RCC1" evidence="2">
    <location>
        <begin position="187"/>
        <end position="241"/>
    </location>
</feature>